<organism evidence="9">
    <name type="scientific">Halalkalibacterium halodurans</name>
    <name type="common">Bacillus halodurans</name>
    <dbReference type="NCBI Taxonomy" id="86665"/>
    <lineage>
        <taxon>Bacteria</taxon>
        <taxon>Bacillati</taxon>
        <taxon>Bacillota</taxon>
        <taxon>Bacilli</taxon>
        <taxon>Bacillales</taxon>
        <taxon>Bacillaceae</taxon>
        <taxon>Halalkalibacterium (ex Joshi et al. 2022)</taxon>
    </lineage>
</organism>
<evidence type="ECO:0000256" key="7">
    <source>
        <dbReference type="SAM" id="Phobius"/>
    </source>
</evidence>
<comment type="caution">
    <text evidence="9">The sequence shown here is derived from an EMBL/GenBank/DDBJ whole genome shotgun (WGS) entry which is preliminary data.</text>
</comment>
<feature type="transmembrane region" description="Helical" evidence="7">
    <location>
        <begin position="414"/>
        <end position="433"/>
    </location>
</feature>
<dbReference type="PANTHER" id="PTHR30572:SF4">
    <property type="entry name" value="ABC TRANSPORTER PERMEASE YTRF"/>
    <property type="match status" value="1"/>
</dbReference>
<evidence type="ECO:0000256" key="2">
    <source>
        <dbReference type="ARBA" id="ARBA00022475"/>
    </source>
</evidence>
<feature type="domain" description="ABC3 transporter permease C-terminal" evidence="8">
    <location>
        <begin position="721"/>
        <end position="831"/>
    </location>
</feature>
<reference evidence="9" key="1">
    <citation type="submission" date="2015-08" db="EMBL/GenBank/DDBJ databases">
        <title>Complete DNA Sequence of Pseudomonas syringae pv. actinidiae, the Causal Agent of Kiwifruit Canker Disease.</title>
        <authorList>
            <person name="Rikkerink E.H.A."/>
            <person name="Fineran P.C."/>
        </authorList>
    </citation>
    <scope>NUCLEOTIDE SEQUENCE</scope>
    <source>
        <strain evidence="9">DSM 13666</strain>
    </source>
</reference>
<dbReference type="GO" id="GO:0022857">
    <property type="term" value="F:transmembrane transporter activity"/>
    <property type="evidence" value="ECO:0007669"/>
    <property type="project" value="TreeGrafter"/>
</dbReference>
<feature type="transmembrane region" description="Helical" evidence="7">
    <location>
        <begin position="346"/>
        <end position="368"/>
    </location>
</feature>
<keyword evidence="3 7" id="KW-0812">Transmembrane</keyword>
<evidence type="ECO:0000259" key="8">
    <source>
        <dbReference type="Pfam" id="PF02687"/>
    </source>
</evidence>
<dbReference type="RefSeq" id="WP_053431809.1">
    <property type="nucleotide sequence ID" value="NZ_CP040441.1"/>
</dbReference>
<keyword evidence="2" id="KW-1003">Cell membrane</keyword>
<sequence length="840" mass="96613">MSMIRLALKLLQSQKKWMFLTLCTLVAGLTVCTTVYFSTQAIKGAILEKSYKQYGEFDAVLLDVNDSNVAVDRIQKKYPHAQIGKMGLVGSVRENEIEATVGWMDETSATLGHLKINDGRLPKKSGEIAIEEYYLHTIDPSWSLGETRTLNIGTHTDTYTLVGIVENYSSEWSTPLDVEKGVNDFPNFFISVEEFKNNENTVTVHLIVKVSESISSAENKAFELLEEYQYNGYFNENLFYVGLIDYNVISLFSMIFIMIIAVVSTLSIYQLFAFFYREQVKKSAILRACGATYYQIYKLIFVQFSFLYFVSILMSLPLTMIVSFVFIKNTFIDGSIFRDVGYGDLLIGSLIIIVVFLVQSLTAFVPLLKRKDHSILEMLKARKTNREKRILTHQSFPIQFVVNQVISRWKQTTLSILGISSVILIFFVFVFLAKETEGVWEGEEDFYYLASQKGYSYEPLAGMKLLSVDVITFDLDDVNSLEEHEGVEFVEKIPFSEDVFPILDERQQTPFLKQWSSHFIEEGQESDISHFIKDELLKGSKPLPNVNFLTVNEEEFNKITDYFFNSEEDYAKFSRENHLMIFLPSDFPEEEIQALQGEELILGKLVKDIEGEHRLEQWPYTVSNIAIGEFTLPIRETIVQHLSGITIVVDETQAFSQGIFSGYYDLKVYPKHNIDRELRLEVDTLTRNLIAMIPGSLYQPILEWLQEEKKLIDFIFWTGWLLFFVTVALSSISIGTNVYSRFMEKKEEWAIYLANGMNRNVMAKCFQLELLIYFVASVVISTLAFVALVSFINRSHTVLLYLIYFGYSILLVFACLYVCSVFIIKRANKRSILSLIRKPE</sequence>
<feature type="transmembrane region" description="Helical" evidence="7">
    <location>
        <begin position="770"/>
        <end position="792"/>
    </location>
</feature>
<feature type="transmembrane region" description="Helical" evidence="7">
    <location>
        <begin position="714"/>
        <end position="739"/>
    </location>
</feature>
<feature type="transmembrane region" description="Helical" evidence="7">
    <location>
        <begin position="251"/>
        <end position="276"/>
    </location>
</feature>
<name>A0A0M0KNM6_ALKHA</name>
<comment type="similarity">
    <text evidence="6">Belongs to the ABC-4 integral membrane protein family.</text>
</comment>
<dbReference type="InterPro" id="IPR003838">
    <property type="entry name" value="ABC3_permease_C"/>
</dbReference>
<evidence type="ECO:0000256" key="5">
    <source>
        <dbReference type="ARBA" id="ARBA00023136"/>
    </source>
</evidence>
<dbReference type="PANTHER" id="PTHR30572">
    <property type="entry name" value="MEMBRANE COMPONENT OF TRANSPORTER-RELATED"/>
    <property type="match status" value="1"/>
</dbReference>
<gene>
    <name evidence="9" type="ORF">AMD02_14745</name>
</gene>
<dbReference type="InterPro" id="IPR050250">
    <property type="entry name" value="Macrolide_Exporter_MacB"/>
</dbReference>
<feature type="transmembrane region" description="Helical" evidence="7">
    <location>
        <begin position="798"/>
        <end position="824"/>
    </location>
</feature>
<evidence type="ECO:0000256" key="3">
    <source>
        <dbReference type="ARBA" id="ARBA00022692"/>
    </source>
</evidence>
<proteinExistence type="inferred from homology"/>
<feature type="domain" description="ABC3 transporter permease C-terminal" evidence="8">
    <location>
        <begin position="254"/>
        <end position="369"/>
    </location>
</feature>
<comment type="subcellular location">
    <subcellularLocation>
        <location evidence="1">Cell membrane</location>
        <topology evidence="1">Multi-pass membrane protein</topology>
    </subcellularLocation>
</comment>
<evidence type="ECO:0000256" key="1">
    <source>
        <dbReference type="ARBA" id="ARBA00004651"/>
    </source>
</evidence>
<evidence type="ECO:0000256" key="4">
    <source>
        <dbReference type="ARBA" id="ARBA00022989"/>
    </source>
</evidence>
<evidence type="ECO:0000256" key="6">
    <source>
        <dbReference type="ARBA" id="ARBA00038076"/>
    </source>
</evidence>
<dbReference type="Pfam" id="PF02687">
    <property type="entry name" value="FtsX"/>
    <property type="match status" value="2"/>
</dbReference>
<keyword evidence="4 7" id="KW-1133">Transmembrane helix</keyword>
<keyword evidence="5 7" id="KW-0472">Membrane</keyword>
<evidence type="ECO:0000313" key="9">
    <source>
        <dbReference type="EMBL" id="KOO39968.1"/>
    </source>
</evidence>
<dbReference type="PATRIC" id="fig|136160.3.peg.3422"/>
<accession>A0A0M0KNM6</accession>
<dbReference type="AlphaFoldDB" id="A0A0M0KNM6"/>
<feature type="transmembrane region" description="Helical" evidence="7">
    <location>
        <begin position="296"/>
        <end position="326"/>
    </location>
</feature>
<dbReference type="GeneID" id="87596615"/>
<protein>
    <recommendedName>
        <fullName evidence="8">ABC3 transporter permease C-terminal domain-containing protein</fullName>
    </recommendedName>
</protein>
<dbReference type="GO" id="GO:0005886">
    <property type="term" value="C:plasma membrane"/>
    <property type="evidence" value="ECO:0007669"/>
    <property type="project" value="UniProtKB-SubCell"/>
</dbReference>
<dbReference type="EMBL" id="LILD01000001">
    <property type="protein sequence ID" value="KOO39968.1"/>
    <property type="molecule type" value="Genomic_DNA"/>
</dbReference>